<feature type="coiled-coil region" evidence="1">
    <location>
        <begin position="389"/>
        <end position="441"/>
    </location>
</feature>
<comment type="caution">
    <text evidence="3">The sequence shown here is derived from an EMBL/GenBank/DDBJ whole genome shotgun (WGS) entry which is preliminary data.</text>
</comment>
<keyword evidence="1" id="KW-0175">Coiled coil</keyword>
<evidence type="ECO:0000256" key="1">
    <source>
        <dbReference type="SAM" id="Coils"/>
    </source>
</evidence>
<sequence>MVTPMMKQRIRLLRSVLGVLLLLSVTESFGTIRKQLRHHQRSRLQFSTYHDNGTTELLEALLYEADMRPLRIRQREYAYQRRRLGEQLRLNKMSLHSQREYAYQRRRLGEQLRLNQKQLKEEIRLERSREETTKQTDRVEVKSAMQPTTVANRPDDMHVQLEILRHKVDMAVQLPPANTKTVSIYNETATGTSKSLLEMISDTHLPMPPREDAALMSLCLAPLAHLTSSIFLLVTSAFYAIMSVLDALWNDDTVMTCMVEAGHVVRSCGSHVWQSFTSKRKDRFFSTMMDSSKTFLFSLWYVTKCIVVRATYSKYANQCFDAGTGALRYGVYAMRSTNVLWKRFIESAGGSKEIKMVQMTTGAKSPTKKWSRKLHLSRVLSSIGSARAKQRFREQNLQIEQRRMSLEREYLDKLRLLNQDRILLERERRSLEEERLELICESVNLLAWCSAMASSGSNAKVDPDEKGWSSWWKTWG</sequence>
<evidence type="ECO:0000313" key="4">
    <source>
        <dbReference type="Proteomes" id="UP001530400"/>
    </source>
</evidence>
<reference evidence="3 4" key="1">
    <citation type="submission" date="2024-10" db="EMBL/GenBank/DDBJ databases">
        <title>Updated reference genomes for cyclostephanoid diatoms.</title>
        <authorList>
            <person name="Roberts W.R."/>
            <person name="Alverson A.J."/>
        </authorList>
    </citation>
    <scope>NUCLEOTIDE SEQUENCE [LARGE SCALE GENOMIC DNA]</scope>
    <source>
        <strain evidence="3 4">AJA010-31</strain>
    </source>
</reference>
<protein>
    <submittedName>
        <fullName evidence="3">Uncharacterized protein</fullName>
    </submittedName>
</protein>
<dbReference type="Proteomes" id="UP001530400">
    <property type="component" value="Unassembled WGS sequence"/>
</dbReference>
<name>A0ABD3NNT4_9STRA</name>
<evidence type="ECO:0000313" key="3">
    <source>
        <dbReference type="EMBL" id="KAL3777432.1"/>
    </source>
</evidence>
<gene>
    <name evidence="3" type="ORF">ACHAWO_004716</name>
</gene>
<feature type="region of interest" description="Disordered" evidence="2">
    <location>
        <begin position="456"/>
        <end position="476"/>
    </location>
</feature>
<accession>A0ABD3NNT4</accession>
<dbReference type="AlphaFoldDB" id="A0ABD3NNT4"/>
<dbReference type="EMBL" id="JALLPJ020001045">
    <property type="protein sequence ID" value="KAL3777432.1"/>
    <property type="molecule type" value="Genomic_DNA"/>
</dbReference>
<organism evidence="3 4">
    <name type="scientific">Cyclotella atomus</name>
    <dbReference type="NCBI Taxonomy" id="382360"/>
    <lineage>
        <taxon>Eukaryota</taxon>
        <taxon>Sar</taxon>
        <taxon>Stramenopiles</taxon>
        <taxon>Ochrophyta</taxon>
        <taxon>Bacillariophyta</taxon>
        <taxon>Coscinodiscophyceae</taxon>
        <taxon>Thalassiosirophycidae</taxon>
        <taxon>Stephanodiscales</taxon>
        <taxon>Stephanodiscaceae</taxon>
        <taxon>Cyclotella</taxon>
    </lineage>
</organism>
<proteinExistence type="predicted"/>
<keyword evidence="4" id="KW-1185">Reference proteome</keyword>
<evidence type="ECO:0000256" key="2">
    <source>
        <dbReference type="SAM" id="MobiDB-lite"/>
    </source>
</evidence>